<keyword evidence="3" id="KW-1185">Reference proteome</keyword>
<reference evidence="2 3" key="1">
    <citation type="submission" date="2016-11" db="EMBL/GenBank/DDBJ databases">
        <title>The macronuclear genome of Stentor coeruleus: a giant cell with tiny introns.</title>
        <authorList>
            <person name="Slabodnick M."/>
            <person name="Ruby J.G."/>
            <person name="Reiff S.B."/>
            <person name="Swart E.C."/>
            <person name="Gosai S."/>
            <person name="Prabakaran S."/>
            <person name="Witkowska E."/>
            <person name="Larue G.E."/>
            <person name="Fisher S."/>
            <person name="Freeman R.M."/>
            <person name="Gunawardena J."/>
            <person name="Chu W."/>
            <person name="Stover N.A."/>
            <person name="Gregory B.D."/>
            <person name="Nowacki M."/>
            <person name="Derisi J."/>
            <person name="Roy S.W."/>
            <person name="Marshall W.F."/>
            <person name="Sood P."/>
        </authorList>
    </citation>
    <scope>NUCLEOTIDE SEQUENCE [LARGE SCALE GENOMIC DNA]</scope>
    <source>
        <strain evidence="2">WM001</strain>
    </source>
</reference>
<dbReference type="PANTHER" id="PTHR37028:SF4">
    <property type="entry name" value="ALMS MOTIF DOMAIN-CONTAINING PROTEIN"/>
    <property type="match status" value="1"/>
</dbReference>
<dbReference type="AlphaFoldDB" id="A0A1R2BAH7"/>
<evidence type="ECO:0000313" key="2">
    <source>
        <dbReference type="EMBL" id="OMJ73600.1"/>
    </source>
</evidence>
<gene>
    <name evidence="2" type="ORF">SteCoe_27676</name>
</gene>
<proteinExistence type="predicted"/>
<feature type="compositionally biased region" description="Low complexity" evidence="1">
    <location>
        <begin position="48"/>
        <end position="62"/>
    </location>
</feature>
<comment type="caution">
    <text evidence="2">The sequence shown here is derived from an EMBL/GenBank/DDBJ whole genome shotgun (WGS) entry which is preliminary data.</text>
</comment>
<feature type="compositionally biased region" description="Basic residues" evidence="1">
    <location>
        <begin position="122"/>
        <end position="131"/>
    </location>
</feature>
<feature type="compositionally biased region" description="Basic and acidic residues" evidence="1">
    <location>
        <begin position="99"/>
        <end position="108"/>
    </location>
</feature>
<dbReference type="PANTHER" id="PTHR37028">
    <property type="entry name" value="UNNAMED PRODUCT-RELATED"/>
    <property type="match status" value="1"/>
</dbReference>
<protein>
    <submittedName>
        <fullName evidence="2">Uncharacterized protein</fullName>
    </submittedName>
</protein>
<name>A0A1R2BAH7_9CILI</name>
<accession>A0A1R2BAH7</accession>
<evidence type="ECO:0000313" key="3">
    <source>
        <dbReference type="Proteomes" id="UP000187209"/>
    </source>
</evidence>
<feature type="region of interest" description="Disordered" evidence="1">
    <location>
        <begin position="31"/>
        <end position="131"/>
    </location>
</feature>
<sequence>MDSSAVFQEIELILQRIGKNVNSVNFDSIPSSPGKSLQFKMHHKTNGSRSSFASKSPIPSSPHKNPIHGPCRLLRNQSAKHSLKNQCQALTKSSTPNKFHHESSEKPENPNFHPNTNENSKKLLKKTPKTQQKRWVMLYEDSHKKKEKLVNARRLNREKDLYDKECTFKPIIHQSSKPEQDIVTRTYNWLRIKNAKITSKAEADFDKDLKECTFTPQINEFKEKNEVLVEINGLQQVYRHHVTKAHEGDIKQISEPIKNKDLSVKEYKKAVKNLNKVLHSIDIKY</sequence>
<dbReference type="EMBL" id="MPUH01000810">
    <property type="protein sequence ID" value="OMJ73600.1"/>
    <property type="molecule type" value="Genomic_DNA"/>
</dbReference>
<dbReference type="Proteomes" id="UP000187209">
    <property type="component" value="Unassembled WGS sequence"/>
</dbReference>
<feature type="compositionally biased region" description="Polar residues" evidence="1">
    <location>
        <begin position="75"/>
        <end position="97"/>
    </location>
</feature>
<organism evidence="2 3">
    <name type="scientific">Stentor coeruleus</name>
    <dbReference type="NCBI Taxonomy" id="5963"/>
    <lineage>
        <taxon>Eukaryota</taxon>
        <taxon>Sar</taxon>
        <taxon>Alveolata</taxon>
        <taxon>Ciliophora</taxon>
        <taxon>Postciliodesmatophora</taxon>
        <taxon>Heterotrichea</taxon>
        <taxon>Heterotrichida</taxon>
        <taxon>Stentoridae</taxon>
        <taxon>Stentor</taxon>
    </lineage>
</organism>
<evidence type="ECO:0000256" key="1">
    <source>
        <dbReference type="SAM" id="MobiDB-lite"/>
    </source>
</evidence>